<name>A0ABW3QG32_9BACT</name>
<dbReference type="RefSeq" id="WP_379883942.1">
    <property type="nucleotide sequence ID" value="NZ_JBHTLP010000003.1"/>
</dbReference>
<sequence length="205" mass="23579">MEDRQTFAVPGLERLGSPATLFQELTRAGIHRVTITRGWLTLSGLSSLPSLEVMDTILERFQVRRLDPALQCCLEQTKTTIEGELEQIWNRPIDWPNMQASLKAQADPQLQELFVLVEGVSFEKYLRNRRMDQLKQLLVYTDWEPAFMAERLGYASAFQLEDQLVTECGLPITHFRAIRREKQSASERFKKASRPGLSAEYPTSF</sequence>
<evidence type="ECO:0000313" key="4">
    <source>
        <dbReference type="Proteomes" id="UP001597116"/>
    </source>
</evidence>
<dbReference type="EMBL" id="JBHTLP010000003">
    <property type="protein sequence ID" value="MFD1140833.1"/>
    <property type="molecule type" value="Genomic_DNA"/>
</dbReference>
<dbReference type="PROSITE" id="PS01124">
    <property type="entry name" value="HTH_ARAC_FAMILY_2"/>
    <property type="match status" value="1"/>
</dbReference>
<feature type="region of interest" description="Disordered" evidence="1">
    <location>
        <begin position="186"/>
        <end position="205"/>
    </location>
</feature>
<dbReference type="InterPro" id="IPR018060">
    <property type="entry name" value="HTH_AraC"/>
</dbReference>
<evidence type="ECO:0000313" key="3">
    <source>
        <dbReference type="EMBL" id="MFD1140833.1"/>
    </source>
</evidence>
<reference evidence="4" key="1">
    <citation type="journal article" date="2019" name="Int. J. Syst. Evol. Microbiol.">
        <title>The Global Catalogue of Microorganisms (GCM) 10K type strain sequencing project: providing services to taxonomists for standard genome sequencing and annotation.</title>
        <authorList>
            <consortium name="The Broad Institute Genomics Platform"/>
            <consortium name="The Broad Institute Genome Sequencing Center for Infectious Disease"/>
            <person name="Wu L."/>
            <person name="Ma J."/>
        </authorList>
    </citation>
    <scope>NUCLEOTIDE SEQUENCE [LARGE SCALE GENOMIC DNA]</scope>
    <source>
        <strain evidence="4">CCUG 55608</strain>
    </source>
</reference>
<evidence type="ECO:0000256" key="1">
    <source>
        <dbReference type="SAM" id="MobiDB-lite"/>
    </source>
</evidence>
<proteinExistence type="predicted"/>
<gene>
    <name evidence="3" type="ORF">ACFQ4C_06925</name>
</gene>
<evidence type="ECO:0000259" key="2">
    <source>
        <dbReference type="PROSITE" id="PS01124"/>
    </source>
</evidence>
<keyword evidence="4" id="KW-1185">Reference proteome</keyword>
<dbReference type="Pfam" id="PF12833">
    <property type="entry name" value="HTH_18"/>
    <property type="match status" value="1"/>
</dbReference>
<accession>A0ABW3QG32</accession>
<organism evidence="3 4">
    <name type="scientific">Larkinella insperata</name>
    <dbReference type="NCBI Taxonomy" id="332158"/>
    <lineage>
        <taxon>Bacteria</taxon>
        <taxon>Pseudomonadati</taxon>
        <taxon>Bacteroidota</taxon>
        <taxon>Cytophagia</taxon>
        <taxon>Cytophagales</taxon>
        <taxon>Spirosomataceae</taxon>
        <taxon>Larkinella</taxon>
    </lineage>
</organism>
<dbReference type="Gene3D" id="1.10.10.60">
    <property type="entry name" value="Homeodomain-like"/>
    <property type="match status" value="1"/>
</dbReference>
<protein>
    <submittedName>
        <fullName evidence="3">Helix-turn-helix domain-containing protein</fullName>
    </submittedName>
</protein>
<feature type="domain" description="HTH araC/xylS-type" evidence="2">
    <location>
        <begin position="110"/>
        <end position="178"/>
    </location>
</feature>
<comment type="caution">
    <text evidence="3">The sequence shown here is derived from an EMBL/GenBank/DDBJ whole genome shotgun (WGS) entry which is preliminary data.</text>
</comment>
<dbReference type="Proteomes" id="UP001597116">
    <property type="component" value="Unassembled WGS sequence"/>
</dbReference>